<reference evidence="3 4" key="1">
    <citation type="submission" date="2016-10" db="EMBL/GenBank/DDBJ databases">
        <authorList>
            <person name="de Groot N.N."/>
        </authorList>
    </citation>
    <scope>NUCLEOTIDE SEQUENCE [LARGE SCALE GENOMIC DNA]</scope>
    <source>
        <strain evidence="3">MBHS1</strain>
    </source>
</reference>
<dbReference type="AlphaFoldDB" id="A0A1H6F8Z9"/>
<name>A0A1H6F8Z9_9GAMM</name>
<dbReference type="OrthoDB" id="9809392at2"/>
<accession>A0A1H6F8Z9</accession>
<feature type="coiled-coil region" evidence="2">
    <location>
        <begin position="412"/>
        <end position="551"/>
    </location>
</feature>
<dbReference type="PROSITE" id="PS50005">
    <property type="entry name" value="TPR"/>
    <property type="match status" value="2"/>
</dbReference>
<sequence length="572" mass="65211">MSKRTFKKHQARKAHAKNLLDEGKTAEAIRAYQELLTQNPPHADQLYYQLGKALFTDEQWQAAAEAYQQALNKNPKMAVAAIGFGDAAVKLKVYPEAEKAYIHALEADASLTPQIAYSLKHFADSLSADKQYEMAYKAYENALGLNADIQEVVIQAFQALYTLLKQENKTDLAQRIRNRVEEIQPGILDAENHIAEVEDEYAEDEARAEKLLEEGQTAEAIHIYQELLEKNPPHAAELYCQLGEALLSDEQWKQATDAYLQALNINPKMAVASIGFGDAATELKAYQEAEKAYNHALEVDASLGPQVAYSLKHLADNLLKDRQYEVAYNTYEKALDLSTDIQGEVIQAFQVFYPVLQQEFHTDLAQKLKDKAEKIQPGALDIKEPEPQVNKVVEDIVASEEIDENELLLLQLHQTQEELESLFLKNNTLEEELKQVRTERDEQAAQLKQVRTERDEQAAQLKQVRTERDEQAAQLKQVRTERDEQAAQLKQVRTERDEQAAQLKQVRTERDKQASLATEQQKKLEQTLNQSKQLEEENSSLAQRQQLLDEEFIKAEAQIELIKDIIIREKAF</sequence>
<dbReference type="SMART" id="SM00028">
    <property type="entry name" value="TPR"/>
    <property type="match status" value="8"/>
</dbReference>
<evidence type="ECO:0000313" key="3">
    <source>
        <dbReference type="EMBL" id="SEH06592.1"/>
    </source>
</evidence>
<dbReference type="InterPro" id="IPR019734">
    <property type="entry name" value="TPR_rpt"/>
</dbReference>
<dbReference type="Gene3D" id="1.25.40.10">
    <property type="entry name" value="Tetratricopeptide repeat domain"/>
    <property type="match status" value="3"/>
</dbReference>
<dbReference type="InterPro" id="IPR011990">
    <property type="entry name" value="TPR-like_helical_dom_sf"/>
</dbReference>
<feature type="repeat" description="TPR" evidence="1">
    <location>
        <begin position="44"/>
        <end position="77"/>
    </location>
</feature>
<evidence type="ECO:0000256" key="2">
    <source>
        <dbReference type="SAM" id="Coils"/>
    </source>
</evidence>
<dbReference type="SUPFAM" id="SSF48452">
    <property type="entry name" value="TPR-like"/>
    <property type="match status" value="2"/>
</dbReference>
<keyword evidence="1" id="KW-0802">TPR repeat</keyword>
<evidence type="ECO:0000313" key="4">
    <source>
        <dbReference type="Proteomes" id="UP000236724"/>
    </source>
</evidence>
<keyword evidence="4" id="KW-1185">Reference proteome</keyword>
<dbReference type="PANTHER" id="PTHR12558">
    <property type="entry name" value="CELL DIVISION CYCLE 16,23,27"/>
    <property type="match status" value="1"/>
</dbReference>
<dbReference type="Pfam" id="PF13432">
    <property type="entry name" value="TPR_16"/>
    <property type="match status" value="2"/>
</dbReference>
<dbReference type="Proteomes" id="UP000236724">
    <property type="component" value="Unassembled WGS sequence"/>
</dbReference>
<dbReference type="Pfam" id="PF13181">
    <property type="entry name" value="TPR_8"/>
    <property type="match status" value="1"/>
</dbReference>
<feature type="repeat" description="TPR" evidence="1">
    <location>
        <begin position="236"/>
        <end position="269"/>
    </location>
</feature>
<proteinExistence type="predicted"/>
<protein>
    <submittedName>
        <fullName evidence="3">Tetratricopeptide repeat protein</fullName>
    </submittedName>
</protein>
<gene>
    <name evidence="3" type="ORF">MBHS_02456</name>
</gene>
<dbReference type="RefSeq" id="WP_103920347.1">
    <property type="nucleotide sequence ID" value="NZ_FMSV02000499.1"/>
</dbReference>
<dbReference type="PANTHER" id="PTHR12558:SF13">
    <property type="entry name" value="CELL DIVISION CYCLE PROTEIN 27 HOMOLOG"/>
    <property type="match status" value="1"/>
</dbReference>
<evidence type="ECO:0000256" key="1">
    <source>
        <dbReference type="PROSITE-ProRule" id="PRU00339"/>
    </source>
</evidence>
<keyword evidence="2" id="KW-0175">Coiled coil</keyword>
<dbReference type="EMBL" id="FMSV02000499">
    <property type="protein sequence ID" value="SEH06592.1"/>
    <property type="molecule type" value="Genomic_DNA"/>
</dbReference>
<organism evidence="3 4">
    <name type="scientific">Candidatus Venteria ishoeyi</name>
    <dbReference type="NCBI Taxonomy" id="1899563"/>
    <lineage>
        <taxon>Bacteria</taxon>
        <taxon>Pseudomonadati</taxon>
        <taxon>Pseudomonadota</taxon>
        <taxon>Gammaproteobacteria</taxon>
        <taxon>Thiotrichales</taxon>
        <taxon>Thiotrichaceae</taxon>
        <taxon>Venteria</taxon>
    </lineage>
</organism>
<feature type="coiled-coil region" evidence="2">
    <location>
        <begin position="187"/>
        <end position="214"/>
    </location>
</feature>